<dbReference type="Proteomes" id="UP001519460">
    <property type="component" value="Unassembled WGS sequence"/>
</dbReference>
<name>A0ABD0L1M7_9CAEN</name>
<organism evidence="1 2">
    <name type="scientific">Batillaria attramentaria</name>
    <dbReference type="NCBI Taxonomy" id="370345"/>
    <lineage>
        <taxon>Eukaryota</taxon>
        <taxon>Metazoa</taxon>
        <taxon>Spiralia</taxon>
        <taxon>Lophotrochozoa</taxon>
        <taxon>Mollusca</taxon>
        <taxon>Gastropoda</taxon>
        <taxon>Caenogastropoda</taxon>
        <taxon>Sorbeoconcha</taxon>
        <taxon>Cerithioidea</taxon>
        <taxon>Batillariidae</taxon>
        <taxon>Batillaria</taxon>
    </lineage>
</organism>
<protein>
    <submittedName>
        <fullName evidence="1">Uncharacterized protein</fullName>
    </submittedName>
</protein>
<keyword evidence="2" id="KW-1185">Reference proteome</keyword>
<evidence type="ECO:0000313" key="2">
    <source>
        <dbReference type="Proteomes" id="UP001519460"/>
    </source>
</evidence>
<dbReference type="AlphaFoldDB" id="A0ABD0L1M7"/>
<evidence type="ECO:0000313" key="1">
    <source>
        <dbReference type="EMBL" id="KAK7493307.1"/>
    </source>
</evidence>
<comment type="caution">
    <text evidence="1">The sequence shown here is derived from an EMBL/GenBank/DDBJ whole genome shotgun (WGS) entry which is preliminary data.</text>
</comment>
<dbReference type="EMBL" id="JACVVK020000094">
    <property type="protein sequence ID" value="KAK7493307.1"/>
    <property type="molecule type" value="Genomic_DNA"/>
</dbReference>
<reference evidence="1 2" key="1">
    <citation type="journal article" date="2023" name="Sci. Data">
        <title>Genome assembly of the Korean intertidal mud-creeper Batillaria attramentaria.</title>
        <authorList>
            <person name="Patra A.K."/>
            <person name="Ho P.T."/>
            <person name="Jun S."/>
            <person name="Lee S.J."/>
            <person name="Kim Y."/>
            <person name="Won Y.J."/>
        </authorList>
    </citation>
    <scope>NUCLEOTIDE SEQUENCE [LARGE SCALE GENOMIC DNA]</scope>
    <source>
        <strain evidence="1">Wonlab-2016</strain>
    </source>
</reference>
<gene>
    <name evidence="1" type="ORF">BaRGS_00015433</name>
</gene>
<sequence length="115" mass="13343">MVPYDGNRGQQDGEVIHRIKQELTEACNGRTSIKLRRRAPPFHIAGQTTVQTLRVHHSEDARRAPEKPWSLSVLFIDELPVLLSNTRDLCRLDYRHRRDKAPSERWDTMIGMVSL</sequence>
<proteinExistence type="predicted"/>
<accession>A0ABD0L1M7</accession>